<dbReference type="GO" id="GO:0004252">
    <property type="term" value="F:serine-type endopeptidase activity"/>
    <property type="evidence" value="ECO:0007669"/>
    <property type="project" value="UniProtKB-UniRule"/>
</dbReference>
<dbReference type="InterPro" id="IPR027417">
    <property type="entry name" value="P-loop_NTPase"/>
</dbReference>
<dbReference type="PRINTS" id="PR00830">
    <property type="entry name" value="ENDOLAPTASE"/>
</dbReference>
<dbReference type="Gene3D" id="1.20.58.1480">
    <property type="match status" value="1"/>
</dbReference>
<dbReference type="InterPro" id="IPR008269">
    <property type="entry name" value="Lon_proteolytic"/>
</dbReference>
<dbReference type="InterPro" id="IPR054594">
    <property type="entry name" value="Lon_lid"/>
</dbReference>
<dbReference type="Pfam" id="PF22667">
    <property type="entry name" value="Lon_lid"/>
    <property type="match status" value="1"/>
</dbReference>
<dbReference type="InterPro" id="IPR015947">
    <property type="entry name" value="PUA-like_sf"/>
</dbReference>
<dbReference type="AlphaFoldDB" id="A0A9D1IRL5"/>
<dbReference type="InterPro" id="IPR003959">
    <property type="entry name" value="ATPase_AAA_core"/>
</dbReference>
<dbReference type="InterPro" id="IPR046336">
    <property type="entry name" value="Lon_prtase_N_sf"/>
</dbReference>
<reference evidence="16" key="2">
    <citation type="journal article" date="2021" name="PeerJ">
        <title>Extensive microbial diversity within the chicken gut microbiome revealed by metagenomics and culture.</title>
        <authorList>
            <person name="Gilroy R."/>
            <person name="Ravi A."/>
            <person name="Getino M."/>
            <person name="Pursley I."/>
            <person name="Horton D.L."/>
            <person name="Alikhan N.F."/>
            <person name="Baker D."/>
            <person name="Gharbi K."/>
            <person name="Hall N."/>
            <person name="Watson M."/>
            <person name="Adriaenssens E.M."/>
            <person name="Foster-Nyarko E."/>
            <person name="Jarju S."/>
            <person name="Secka A."/>
            <person name="Antonio M."/>
            <person name="Oren A."/>
            <person name="Chaudhuri R.R."/>
            <person name="La Ragione R."/>
            <person name="Hildebrand F."/>
            <person name="Pallen M.J."/>
        </authorList>
    </citation>
    <scope>NUCLEOTIDE SEQUENCE</scope>
    <source>
        <strain evidence="16">CHK193-30670</strain>
    </source>
</reference>
<evidence type="ECO:0000313" key="16">
    <source>
        <dbReference type="EMBL" id="HIU40849.1"/>
    </source>
</evidence>
<dbReference type="Gene3D" id="1.10.8.60">
    <property type="match status" value="1"/>
</dbReference>
<dbReference type="SMART" id="SM00382">
    <property type="entry name" value="AAA"/>
    <property type="match status" value="1"/>
</dbReference>
<evidence type="ECO:0000256" key="13">
    <source>
        <dbReference type="PROSITE-ProRule" id="PRU01122"/>
    </source>
</evidence>
<dbReference type="NCBIfam" id="TIGR00763">
    <property type="entry name" value="lon"/>
    <property type="match status" value="1"/>
</dbReference>
<dbReference type="CDD" id="cd19500">
    <property type="entry name" value="RecA-like_Lon"/>
    <property type="match status" value="1"/>
</dbReference>
<keyword evidence="10" id="KW-0963">Cytoplasm</keyword>
<keyword evidence="5 10" id="KW-0067">ATP-binding</keyword>
<dbReference type="PROSITE" id="PS51786">
    <property type="entry name" value="LON_PROTEOLYTIC"/>
    <property type="match status" value="1"/>
</dbReference>
<evidence type="ECO:0000256" key="12">
    <source>
        <dbReference type="PIRSR" id="PIRSR001174-2"/>
    </source>
</evidence>
<evidence type="ECO:0000259" key="15">
    <source>
        <dbReference type="PROSITE" id="PS51787"/>
    </source>
</evidence>
<evidence type="ECO:0000256" key="11">
    <source>
        <dbReference type="PIRSR" id="PIRSR001174-1"/>
    </source>
</evidence>
<proteinExistence type="inferred from homology"/>
<dbReference type="InterPro" id="IPR004815">
    <property type="entry name" value="Lon_bac/euk-typ"/>
</dbReference>
<reference evidence="16" key="1">
    <citation type="submission" date="2020-10" db="EMBL/GenBank/DDBJ databases">
        <authorList>
            <person name="Gilroy R."/>
        </authorList>
    </citation>
    <scope>NUCLEOTIDE SEQUENCE</scope>
    <source>
        <strain evidence="16">CHK193-30670</strain>
    </source>
</reference>
<name>A0A9D1IRL5_9FIRM</name>
<dbReference type="InterPro" id="IPR003593">
    <property type="entry name" value="AAA+_ATPase"/>
</dbReference>
<dbReference type="Gene3D" id="3.40.50.300">
    <property type="entry name" value="P-loop containing nucleotide triphosphate hydrolases"/>
    <property type="match status" value="1"/>
</dbReference>
<dbReference type="Pfam" id="PF05362">
    <property type="entry name" value="Lon_C"/>
    <property type="match status" value="1"/>
</dbReference>
<comment type="subunit">
    <text evidence="10">Homohexamer. Organized in a ring with a central cavity.</text>
</comment>
<evidence type="ECO:0000256" key="10">
    <source>
        <dbReference type="PIRNR" id="PIRNR001174"/>
    </source>
</evidence>
<dbReference type="InterPro" id="IPR003111">
    <property type="entry name" value="Lon_prtase_N"/>
</dbReference>
<dbReference type="EMBL" id="DVMT01000061">
    <property type="protein sequence ID" value="HIU40849.1"/>
    <property type="molecule type" value="Genomic_DNA"/>
</dbReference>
<feature type="binding site" evidence="12">
    <location>
        <begin position="355"/>
        <end position="362"/>
    </location>
    <ligand>
        <name>ATP</name>
        <dbReference type="ChEBI" id="CHEBI:30616"/>
    </ligand>
</feature>
<evidence type="ECO:0000256" key="8">
    <source>
        <dbReference type="ARBA" id="ARBA00066743"/>
    </source>
</evidence>
<evidence type="ECO:0000313" key="17">
    <source>
        <dbReference type="Proteomes" id="UP000824074"/>
    </source>
</evidence>
<dbReference type="Pfam" id="PF02190">
    <property type="entry name" value="LON_substr_bdg"/>
    <property type="match status" value="1"/>
</dbReference>
<dbReference type="GO" id="GO:0006508">
    <property type="term" value="P:proteolysis"/>
    <property type="evidence" value="ECO:0007669"/>
    <property type="project" value="UniProtKB-KW"/>
</dbReference>
<dbReference type="SMART" id="SM00464">
    <property type="entry name" value="LON"/>
    <property type="match status" value="1"/>
</dbReference>
<evidence type="ECO:0000256" key="3">
    <source>
        <dbReference type="ARBA" id="ARBA00022801"/>
    </source>
</evidence>
<dbReference type="Pfam" id="PF00004">
    <property type="entry name" value="AAA"/>
    <property type="match status" value="1"/>
</dbReference>
<evidence type="ECO:0000256" key="5">
    <source>
        <dbReference type="ARBA" id="ARBA00022840"/>
    </source>
</evidence>
<dbReference type="Gene3D" id="2.30.130.40">
    <property type="entry name" value="LON domain-like"/>
    <property type="match status" value="1"/>
</dbReference>
<keyword evidence="3 10" id="KW-0378">Hydrolase</keyword>
<feature type="active site" evidence="11 13">
    <location>
        <position position="723"/>
    </location>
</feature>
<organism evidence="16 17">
    <name type="scientific">Candidatus Aphodocola excrementigallinarum</name>
    <dbReference type="NCBI Taxonomy" id="2840670"/>
    <lineage>
        <taxon>Bacteria</taxon>
        <taxon>Bacillati</taxon>
        <taxon>Bacillota</taxon>
        <taxon>Bacilli</taxon>
        <taxon>Candidatus Aphodocola</taxon>
    </lineage>
</organism>
<sequence length="778" mass="87588">MNKNELPVILLRGIIVLPYAELKIDLIDELDTNIIDIASNNYDGSVLLVSPKNYLEERIEISKLPKLGVIGKITKKTILPNGCTRVTIEGEKRTVIDGYFPYNEASGVFLANVSVPTKYAIEASDEEALVRKLKNELENYINNVPYASNSILSAIDDIKTVSHLADVVANYMPISFERRYDILNTINPYTRVMMLLEDIQRELDVFEIEKKLDNKLKKEMDKSQTEYILREKIKLIKEELGDISSKDEEVEELRNKIDKLKAPKNIIKKLKRELKKYESTPSASPEVGIIRNYIDVLVKLPWNTYTKDNEDLKNVKEVLDASHYGLLDIKERIVEYLAVKKRSASGKAPIICFVGPPGVGKTSLAKSIANAMKRKFVKISVGGVNDPAEIIGHRRTYMGANPGRIINALKKCGSNNPVFLIDEIDKMTKDIKGDPASSLLEVLDPEQNDKFYDNYVEEPYDLSKIMFILTANYIDQIPLELKDRLEIINLSSYTEYEKLFIAKEHLIPLALKEYKLDNNAIKFSDDVILKIIRNYTKEAGVRELERVINKVIRKYVKKMIEDKKDTLNVKVTDKKLEEFLGKLKYEDTSILSTDVKGVVNGLAYTSFGGDILPIEVVTYPSKESVKITGNFGKVMKESAEIALGYIKSHAKELKIDLTKLDDVCIHINATEAAIPKDGPSAGTALTTAIISNLTNKVVDSTYAMTGEMTLTGKVLPIGGLKEKAIGAYKAGVKTIIIPKQNEHDVSDIPKEIQNNINIIMVDNYSEIYNEIFKKSKKS</sequence>
<dbReference type="GO" id="GO:0005524">
    <property type="term" value="F:ATP binding"/>
    <property type="evidence" value="ECO:0007669"/>
    <property type="project" value="UniProtKB-KW"/>
</dbReference>
<comment type="function">
    <text evidence="7">ATP-dependent serine protease that mediates the selective degradation of mutant and abnormal proteins as well as certain short-lived regulatory proteins. Required for cellular homeostasis and for survival from DNA damage and developmental changes induced by stress. Degrades polypeptides processively to yield small peptide fragments that are 5 to 10 amino acids long. Binds to DNA in a double-stranded, site-specific manner.</text>
</comment>
<dbReference type="PIRSF" id="PIRSF001174">
    <property type="entry name" value="Lon_proteas"/>
    <property type="match status" value="1"/>
</dbReference>
<comment type="caution">
    <text evidence="16">The sequence shown here is derived from an EMBL/GenBank/DDBJ whole genome shotgun (WGS) entry which is preliminary data.</text>
</comment>
<feature type="domain" description="Lon N-terminal" evidence="15">
    <location>
        <begin position="6"/>
        <end position="203"/>
    </location>
</feature>
<feature type="active site" evidence="11 13">
    <location>
        <position position="680"/>
    </location>
</feature>
<dbReference type="InterPro" id="IPR020568">
    <property type="entry name" value="Ribosomal_Su5_D2-typ_SF"/>
</dbReference>
<dbReference type="PROSITE" id="PS51787">
    <property type="entry name" value="LON_N"/>
    <property type="match status" value="1"/>
</dbReference>
<dbReference type="SUPFAM" id="SSF52540">
    <property type="entry name" value="P-loop containing nucleoside triphosphate hydrolases"/>
    <property type="match status" value="1"/>
</dbReference>
<comment type="catalytic activity">
    <reaction evidence="6 10 13">
        <text>Hydrolysis of proteins in presence of ATP.</text>
        <dbReference type="EC" id="3.4.21.53"/>
    </reaction>
</comment>
<dbReference type="SUPFAM" id="SSF88697">
    <property type="entry name" value="PUA domain-like"/>
    <property type="match status" value="1"/>
</dbReference>
<comment type="similarity">
    <text evidence="10 13">Belongs to the peptidase S16 family.</text>
</comment>
<evidence type="ECO:0000256" key="2">
    <source>
        <dbReference type="ARBA" id="ARBA00022741"/>
    </source>
</evidence>
<evidence type="ECO:0000256" key="9">
    <source>
        <dbReference type="ARBA" id="ARBA00071934"/>
    </source>
</evidence>
<dbReference type="SUPFAM" id="SSF54211">
    <property type="entry name" value="Ribosomal protein S5 domain 2-like"/>
    <property type="match status" value="1"/>
</dbReference>
<gene>
    <name evidence="16" type="primary">lon</name>
    <name evidence="16" type="ORF">IAB68_06105</name>
</gene>
<dbReference type="GO" id="GO:0030163">
    <property type="term" value="P:protein catabolic process"/>
    <property type="evidence" value="ECO:0007669"/>
    <property type="project" value="InterPro"/>
</dbReference>
<dbReference type="FunFam" id="3.40.50.300:FF:000021">
    <property type="entry name" value="Lon protease homolog"/>
    <property type="match status" value="1"/>
</dbReference>
<protein>
    <recommendedName>
        <fullName evidence="9 10">Lon protease</fullName>
        <ecNumber evidence="8 10">3.4.21.53</ecNumber>
    </recommendedName>
</protein>
<dbReference type="InterPro" id="IPR027065">
    <property type="entry name" value="Lon_Prtase"/>
</dbReference>
<dbReference type="InterPro" id="IPR014721">
    <property type="entry name" value="Ribsml_uS5_D2-typ_fold_subgr"/>
</dbReference>
<dbReference type="EC" id="3.4.21.53" evidence="8 10"/>
<dbReference type="Gene3D" id="1.20.5.5270">
    <property type="match status" value="1"/>
</dbReference>
<accession>A0A9D1IRL5</accession>
<dbReference type="PANTHER" id="PTHR10046">
    <property type="entry name" value="ATP DEPENDENT LON PROTEASE FAMILY MEMBER"/>
    <property type="match status" value="1"/>
</dbReference>
<keyword evidence="4 10" id="KW-0720">Serine protease</keyword>
<dbReference type="GO" id="GO:0016887">
    <property type="term" value="F:ATP hydrolysis activity"/>
    <property type="evidence" value="ECO:0007669"/>
    <property type="project" value="InterPro"/>
</dbReference>
<dbReference type="Proteomes" id="UP000824074">
    <property type="component" value="Unassembled WGS sequence"/>
</dbReference>
<dbReference type="Gene3D" id="3.30.230.10">
    <property type="match status" value="1"/>
</dbReference>
<keyword evidence="1 10" id="KW-0645">Protease</keyword>
<feature type="domain" description="Lon proteolytic" evidence="14">
    <location>
        <begin position="593"/>
        <end position="774"/>
    </location>
</feature>
<evidence type="ECO:0000256" key="1">
    <source>
        <dbReference type="ARBA" id="ARBA00022670"/>
    </source>
</evidence>
<comment type="subcellular location">
    <subcellularLocation>
        <location evidence="10">Cytoplasm</location>
    </subcellularLocation>
</comment>
<evidence type="ECO:0000259" key="14">
    <source>
        <dbReference type="PROSITE" id="PS51786"/>
    </source>
</evidence>
<keyword evidence="2 10" id="KW-0547">Nucleotide-binding</keyword>
<evidence type="ECO:0000256" key="6">
    <source>
        <dbReference type="ARBA" id="ARBA00050665"/>
    </source>
</evidence>
<evidence type="ECO:0000256" key="4">
    <source>
        <dbReference type="ARBA" id="ARBA00022825"/>
    </source>
</evidence>
<dbReference type="GO" id="GO:0004176">
    <property type="term" value="F:ATP-dependent peptidase activity"/>
    <property type="evidence" value="ECO:0007669"/>
    <property type="project" value="UniProtKB-UniRule"/>
</dbReference>
<evidence type="ECO:0000256" key="7">
    <source>
        <dbReference type="ARBA" id="ARBA00053875"/>
    </source>
</evidence>
<dbReference type="GO" id="GO:0005737">
    <property type="term" value="C:cytoplasm"/>
    <property type="evidence" value="ECO:0007669"/>
    <property type="project" value="UniProtKB-SubCell"/>
</dbReference>